<proteinExistence type="predicted"/>
<dbReference type="EMBL" id="CAJVQC010159345">
    <property type="protein sequence ID" value="CAG8848126.1"/>
    <property type="molecule type" value="Genomic_DNA"/>
</dbReference>
<feature type="non-terminal residue" evidence="1">
    <location>
        <position position="1"/>
    </location>
</feature>
<reference evidence="1" key="1">
    <citation type="submission" date="2021-06" db="EMBL/GenBank/DDBJ databases">
        <authorList>
            <person name="Kallberg Y."/>
            <person name="Tangrot J."/>
            <person name="Rosling A."/>
        </authorList>
    </citation>
    <scope>NUCLEOTIDE SEQUENCE</scope>
    <source>
        <strain evidence="1">MA461A</strain>
    </source>
</reference>
<comment type="caution">
    <text evidence="1">The sequence shown here is derived from an EMBL/GenBank/DDBJ whole genome shotgun (WGS) entry which is preliminary data.</text>
</comment>
<gene>
    <name evidence="1" type="ORF">RPERSI_LOCUS34964</name>
</gene>
<keyword evidence="2" id="KW-1185">Reference proteome</keyword>
<dbReference type="Proteomes" id="UP000789920">
    <property type="component" value="Unassembled WGS sequence"/>
</dbReference>
<name>A0ACA9ST51_9GLOM</name>
<protein>
    <submittedName>
        <fullName evidence="1">16253_t:CDS:1</fullName>
    </submittedName>
</protein>
<evidence type="ECO:0000313" key="1">
    <source>
        <dbReference type="EMBL" id="CAG8848126.1"/>
    </source>
</evidence>
<accession>A0ACA9ST51</accession>
<sequence length="51" mass="5951">EIVNWFGPRPLSCSAGFLMKDQFPYPYNDTSRSFYRYNRNSPVLIGPMETS</sequence>
<organism evidence="1 2">
    <name type="scientific">Racocetra persica</name>
    <dbReference type="NCBI Taxonomy" id="160502"/>
    <lineage>
        <taxon>Eukaryota</taxon>
        <taxon>Fungi</taxon>
        <taxon>Fungi incertae sedis</taxon>
        <taxon>Mucoromycota</taxon>
        <taxon>Glomeromycotina</taxon>
        <taxon>Glomeromycetes</taxon>
        <taxon>Diversisporales</taxon>
        <taxon>Gigasporaceae</taxon>
        <taxon>Racocetra</taxon>
    </lineage>
</organism>
<feature type="non-terminal residue" evidence="1">
    <location>
        <position position="51"/>
    </location>
</feature>
<evidence type="ECO:0000313" key="2">
    <source>
        <dbReference type="Proteomes" id="UP000789920"/>
    </source>
</evidence>